<dbReference type="InterPro" id="IPR052711">
    <property type="entry name" value="Zinc_ADH-like"/>
</dbReference>
<dbReference type="SUPFAM" id="SSF50129">
    <property type="entry name" value="GroES-like"/>
    <property type="match status" value="1"/>
</dbReference>
<organism evidence="2 3">
    <name type="scientific">Passalora fulva</name>
    <name type="common">Tomato leaf mold</name>
    <name type="synonym">Cladosporium fulvum</name>
    <dbReference type="NCBI Taxonomy" id="5499"/>
    <lineage>
        <taxon>Eukaryota</taxon>
        <taxon>Fungi</taxon>
        <taxon>Dikarya</taxon>
        <taxon>Ascomycota</taxon>
        <taxon>Pezizomycotina</taxon>
        <taxon>Dothideomycetes</taxon>
        <taxon>Dothideomycetidae</taxon>
        <taxon>Mycosphaerellales</taxon>
        <taxon>Mycosphaerellaceae</taxon>
        <taxon>Fulvia</taxon>
    </lineage>
</organism>
<dbReference type="PANTHER" id="PTHR45033">
    <property type="match status" value="1"/>
</dbReference>
<dbReference type="Gene3D" id="3.90.180.10">
    <property type="entry name" value="Medium-chain alcohol dehydrogenases, catalytic domain"/>
    <property type="match status" value="1"/>
</dbReference>
<dbReference type="InterPro" id="IPR013154">
    <property type="entry name" value="ADH-like_N"/>
</dbReference>
<reference evidence="2" key="1">
    <citation type="submission" date="2021-12" db="EMBL/GenBank/DDBJ databases">
        <authorList>
            <person name="Zaccaron A."/>
            <person name="Stergiopoulos I."/>
        </authorList>
    </citation>
    <scope>NUCLEOTIDE SEQUENCE</scope>
    <source>
        <strain evidence="2">Race5_Kim</strain>
    </source>
</reference>
<evidence type="ECO:0000313" key="3">
    <source>
        <dbReference type="Proteomes" id="UP000756132"/>
    </source>
</evidence>
<dbReference type="GeneID" id="71987796"/>
<protein>
    <submittedName>
        <fullName evidence="2">Zinc-type alcohol dehydrogenase-like protein</fullName>
    </submittedName>
</protein>
<name>A0A9Q8LE45_PASFU</name>
<dbReference type="KEGG" id="ffu:CLAFUR5_07918"/>
<gene>
    <name evidence="2" type="ORF">CLAFUR5_07918</name>
</gene>
<dbReference type="Proteomes" id="UP000756132">
    <property type="component" value="Chromosome 3"/>
</dbReference>
<dbReference type="OrthoDB" id="9930022at2759"/>
<dbReference type="AlphaFoldDB" id="A0A9Q8LE45"/>
<dbReference type="PANTHER" id="PTHR45033:SF2">
    <property type="entry name" value="ZINC-TYPE ALCOHOL DEHYDROGENASE-LIKE PROTEIN C1773.06C"/>
    <property type="match status" value="1"/>
</dbReference>
<evidence type="ECO:0000259" key="1">
    <source>
        <dbReference type="Pfam" id="PF08240"/>
    </source>
</evidence>
<evidence type="ECO:0000313" key="2">
    <source>
        <dbReference type="EMBL" id="UJO15549.1"/>
    </source>
</evidence>
<keyword evidence="3" id="KW-1185">Reference proteome</keyword>
<feature type="domain" description="Alcohol dehydrogenase-like N-terminal" evidence="1">
    <location>
        <begin position="26"/>
        <end position="130"/>
    </location>
</feature>
<accession>A0A9Q8LE45</accession>
<sequence>MDPPKTTTAVQHLQLDQQATLGSLADDEVLVELHAASLSYRDIVIAKGALGELPKVVIPGSDGAGVVKAVGSKVQDLAIGERVVTHLAPTEDDDALPPSMAEISTGLGHGQNGTLREYGIFKPTALVKAPHNLDFARAATLTCSGLTAWNALFGLAGREVKKGD</sequence>
<dbReference type="InterPro" id="IPR011032">
    <property type="entry name" value="GroES-like_sf"/>
</dbReference>
<dbReference type="RefSeq" id="XP_047759915.1">
    <property type="nucleotide sequence ID" value="XM_047907066.1"/>
</dbReference>
<proteinExistence type="predicted"/>
<dbReference type="EMBL" id="CP090165">
    <property type="protein sequence ID" value="UJO15549.1"/>
    <property type="molecule type" value="Genomic_DNA"/>
</dbReference>
<dbReference type="Pfam" id="PF08240">
    <property type="entry name" value="ADH_N"/>
    <property type="match status" value="1"/>
</dbReference>
<reference evidence="2" key="2">
    <citation type="journal article" date="2022" name="Microb. Genom.">
        <title>A chromosome-scale genome assembly of the tomato pathogen Cladosporium fulvum reveals a compartmentalized genome architecture and the presence of a dispensable chromosome.</title>
        <authorList>
            <person name="Zaccaron A.Z."/>
            <person name="Chen L.H."/>
            <person name="Samaras A."/>
            <person name="Stergiopoulos I."/>
        </authorList>
    </citation>
    <scope>NUCLEOTIDE SEQUENCE</scope>
    <source>
        <strain evidence="2">Race5_Kim</strain>
    </source>
</reference>